<sequence length="249" mass="28513">MERLKSFFDEHRKIALAFSGGTDSAFLLYAALYYKANVKAYFIKSQFQPNFEIEDAKSLARELNVDLTIIEVDILSFEDVRRNPKDRCYYCKKHLFSRILEEAKKDGFDTVIDGTNASDDISDRPGYKALQEMKVLSPLKLYGITKSEVRRLSKEAGLFTAAKPAYACLATRIESGKEITNEALINTQESEAYLFSLGFSDFRVRNRGDNALLELREQDLELLMKNRVDIINTLKKKYKGVMLNLEVRG</sequence>
<organism evidence="3 4">
    <name type="scientific">Bullifex porci</name>
    <dbReference type="NCBI Taxonomy" id="2606638"/>
    <lineage>
        <taxon>Bacteria</taxon>
        <taxon>Pseudomonadati</taxon>
        <taxon>Spirochaetota</taxon>
        <taxon>Spirochaetia</taxon>
        <taxon>Spirochaetales</taxon>
        <taxon>Spirochaetaceae</taxon>
        <taxon>Bullifex</taxon>
    </lineage>
</organism>
<dbReference type="PANTHER" id="PTHR43169">
    <property type="entry name" value="EXSB FAMILY PROTEIN"/>
    <property type="match status" value="1"/>
</dbReference>
<dbReference type="RefSeq" id="WP_154425144.1">
    <property type="nucleotide sequence ID" value="NZ_VUNN01000007.1"/>
</dbReference>
<evidence type="ECO:0000256" key="1">
    <source>
        <dbReference type="ARBA" id="ARBA00022785"/>
    </source>
</evidence>
<dbReference type="GO" id="GO:0008616">
    <property type="term" value="P:tRNA queuosine(34) biosynthetic process"/>
    <property type="evidence" value="ECO:0007669"/>
    <property type="project" value="UniProtKB-KW"/>
</dbReference>
<evidence type="ECO:0000256" key="2">
    <source>
        <dbReference type="PIRSR" id="PIRSR006661-1"/>
    </source>
</evidence>
<comment type="caution">
    <text evidence="3">The sequence shown here is derived from an EMBL/GenBank/DDBJ whole genome shotgun (WGS) entry which is preliminary data.</text>
</comment>
<dbReference type="Gene3D" id="3.40.50.620">
    <property type="entry name" value="HUPs"/>
    <property type="match status" value="1"/>
</dbReference>
<dbReference type="InterPro" id="IPR005232">
    <property type="entry name" value="LarE"/>
</dbReference>
<accession>A0A7X2TQ71</accession>
<protein>
    <submittedName>
        <fullName evidence="3">ATP-dependent sacrificial sulfur transferase LarE</fullName>
    </submittedName>
</protein>
<evidence type="ECO:0000313" key="3">
    <source>
        <dbReference type="EMBL" id="MSU06169.1"/>
    </source>
</evidence>
<name>A0A7X2TQ71_9SPIO</name>
<keyword evidence="4" id="KW-1185">Reference proteome</keyword>
<evidence type="ECO:0000313" key="4">
    <source>
        <dbReference type="Proteomes" id="UP000460549"/>
    </source>
</evidence>
<dbReference type="EMBL" id="VUNN01000007">
    <property type="protein sequence ID" value="MSU06169.1"/>
    <property type="molecule type" value="Genomic_DNA"/>
</dbReference>
<gene>
    <name evidence="3" type="primary">larE</name>
    <name evidence="3" type="ORF">FYJ80_05180</name>
</gene>
<dbReference type="Proteomes" id="UP000460549">
    <property type="component" value="Unassembled WGS sequence"/>
</dbReference>
<feature type="active site" description="Nucleophile and sulfur donor" evidence="2">
    <location>
        <position position="168"/>
    </location>
</feature>
<dbReference type="SUPFAM" id="SSF52402">
    <property type="entry name" value="Adenine nucleotide alpha hydrolases-like"/>
    <property type="match status" value="1"/>
</dbReference>
<dbReference type="CDD" id="cd01990">
    <property type="entry name" value="LarE-like"/>
    <property type="match status" value="1"/>
</dbReference>
<dbReference type="InterPro" id="IPR052188">
    <property type="entry name" value="Ni-pincer_cofactor_biosynth"/>
</dbReference>
<dbReference type="InterPro" id="IPR014729">
    <property type="entry name" value="Rossmann-like_a/b/a_fold"/>
</dbReference>
<dbReference type="PANTHER" id="PTHR43169:SF2">
    <property type="entry name" value="NAD_GMP SYNTHASE DOMAIN-CONTAINING PROTEIN"/>
    <property type="match status" value="1"/>
</dbReference>
<reference evidence="3 4" key="1">
    <citation type="submission" date="2019-08" db="EMBL/GenBank/DDBJ databases">
        <title>In-depth cultivation of the pig gut microbiome towards novel bacterial diversity and tailored functional studies.</title>
        <authorList>
            <person name="Wylensek D."/>
            <person name="Hitch T.C.A."/>
            <person name="Clavel T."/>
        </authorList>
    </citation>
    <scope>NUCLEOTIDE SEQUENCE [LARGE SCALE GENOMIC DNA]</scope>
    <source>
        <strain evidence="3 4">NM-380-WT-3C1</strain>
    </source>
</reference>
<dbReference type="AlphaFoldDB" id="A0A7X2TQ71"/>
<dbReference type="PIRSF" id="PIRSF006661">
    <property type="entry name" value="PP-lp_UCP006661"/>
    <property type="match status" value="1"/>
</dbReference>
<keyword evidence="1" id="KW-0671">Queuosine biosynthesis</keyword>
<dbReference type="NCBIfam" id="TIGR00268">
    <property type="entry name" value="ATP-dependent sacrificial sulfur transferase LarE"/>
    <property type="match status" value="1"/>
</dbReference>
<dbReference type="InterPro" id="IPR018317">
    <property type="entry name" value="QueC"/>
</dbReference>
<dbReference type="Pfam" id="PF06508">
    <property type="entry name" value="QueC"/>
    <property type="match status" value="1"/>
</dbReference>
<dbReference type="GO" id="GO:0016783">
    <property type="term" value="F:sulfurtransferase activity"/>
    <property type="evidence" value="ECO:0007669"/>
    <property type="project" value="InterPro"/>
</dbReference>
<keyword evidence="3" id="KW-0808">Transferase</keyword>
<proteinExistence type="predicted"/>